<evidence type="ECO:0000259" key="12">
    <source>
        <dbReference type="Pfam" id="PF02581"/>
    </source>
</evidence>
<dbReference type="Pfam" id="PF02581">
    <property type="entry name" value="TMP-TENI"/>
    <property type="match status" value="1"/>
</dbReference>
<evidence type="ECO:0000256" key="2">
    <source>
        <dbReference type="ARBA" id="ARBA00005165"/>
    </source>
</evidence>
<dbReference type="EC" id="2.5.1.3" evidence="10"/>
<comment type="caution">
    <text evidence="13">The sequence shown here is derived from an EMBL/GenBank/DDBJ whole genome shotgun (WGS) entry which is preliminary data.</text>
</comment>
<dbReference type="InterPro" id="IPR036206">
    <property type="entry name" value="ThiamineP_synth_sf"/>
</dbReference>
<dbReference type="GO" id="GO:0004789">
    <property type="term" value="F:thiamine-phosphate diphosphorylase activity"/>
    <property type="evidence" value="ECO:0007669"/>
    <property type="project" value="UniProtKB-EC"/>
</dbReference>
<dbReference type="NCBIfam" id="NF000734">
    <property type="entry name" value="PRK00043.1-5"/>
    <property type="match status" value="1"/>
</dbReference>
<dbReference type="EMBL" id="WMBQ01000001">
    <property type="protein sequence ID" value="MTD94203.1"/>
    <property type="molecule type" value="Genomic_DNA"/>
</dbReference>
<evidence type="ECO:0000256" key="3">
    <source>
        <dbReference type="ARBA" id="ARBA00022679"/>
    </source>
</evidence>
<accession>A0A6I3KIN2</accession>
<comment type="similarity">
    <text evidence="10">Belongs to the thiamine-phosphate synthase family.</text>
</comment>
<comment type="cofactor">
    <cofactor evidence="1">
        <name>Mg(2+)</name>
        <dbReference type="ChEBI" id="CHEBI:18420"/>
    </cofactor>
</comment>
<dbReference type="CDD" id="cd00564">
    <property type="entry name" value="TMP_TenI"/>
    <property type="match status" value="1"/>
</dbReference>
<name>A0A6I3KIN2_9HYPH</name>
<dbReference type="GO" id="GO:0046872">
    <property type="term" value="F:metal ion binding"/>
    <property type="evidence" value="ECO:0007669"/>
    <property type="project" value="UniProtKB-KW"/>
</dbReference>
<evidence type="ECO:0000313" key="13">
    <source>
        <dbReference type="EMBL" id="MTD94203.1"/>
    </source>
</evidence>
<evidence type="ECO:0000256" key="8">
    <source>
        <dbReference type="ARBA" id="ARBA00047851"/>
    </source>
</evidence>
<dbReference type="GO" id="GO:0009229">
    <property type="term" value="P:thiamine diphosphate biosynthetic process"/>
    <property type="evidence" value="ECO:0007669"/>
    <property type="project" value="UniProtKB-UniPathway"/>
</dbReference>
<dbReference type="Proteomes" id="UP000440694">
    <property type="component" value="Unassembled WGS sequence"/>
</dbReference>
<evidence type="ECO:0000256" key="11">
    <source>
        <dbReference type="RuleBase" id="RU004253"/>
    </source>
</evidence>
<comment type="catalytic activity">
    <reaction evidence="9 10">
        <text>2-[(2R,5Z)-2-carboxy-4-methylthiazol-5(2H)-ylidene]ethyl phosphate + 4-amino-2-methyl-5-(diphosphooxymethyl)pyrimidine + 2 H(+) = thiamine phosphate + CO2 + diphosphate</text>
        <dbReference type="Rhea" id="RHEA:47844"/>
        <dbReference type="ChEBI" id="CHEBI:15378"/>
        <dbReference type="ChEBI" id="CHEBI:16526"/>
        <dbReference type="ChEBI" id="CHEBI:33019"/>
        <dbReference type="ChEBI" id="CHEBI:37575"/>
        <dbReference type="ChEBI" id="CHEBI:57841"/>
        <dbReference type="ChEBI" id="CHEBI:62899"/>
        <dbReference type="EC" id="2.5.1.3"/>
    </reaction>
</comment>
<keyword evidence="3 10" id="KW-0808">Transferase</keyword>
<protein>
    <recommendedName>
        <fullName evidence="10">Thiamine-phosphate synthase</fullName>
        <ecNumber evidence="10">2.5.1.3</ecNumber>
    </recommendedName>
    <alternativeName>
        <fullName evidence="10">Thiamine-phosphate pyrophosphorylase</fullName>
    </alternativeName>
</protein>
<keyword evidence="4" id="KW-0479">Metal-binding</keyword>
<evidence type="ECO:0000256" key="6">
    <source>
        <dbReference type="ARBA" id="ARBA00022977"/>
    </source>
</evidence>
<keyword evidence="5" id="KW-0460">Magnesium</keyword>
<evidence type="ECO:0000256" key="4">
    <source>
        <dbReference type="ARBA" id="ARBA00022723"/>
    </source>
</evidence>
<comment type="catalytic activity">
    <reaction evidence="8 10">
        <text>2-(2-carboxy-4-methylthiazol-5-yl)ethyl phosphate + 4-amino-2-methyl-5-(diphosphooxymethyl)pyrimidine + 2 H(+) = thiamine phosphate + CO2 + diphosphate</text>
        <dbReference type="Rhea" id="RHEA:47848"/>
        <dbReference type="ChEBI" id="CHEBI:15378"/>
        <dbReference type="ChEBI" id="CHEBI:16526"/>
        <dbReference type="ChEBI" id="CHEBI:33019"/>
        <dbReference type="ChEBI" id="CHEBI:37575"/>
        <dbReference type="ChEBI" id="CHEBI:57841"/>
        <dbReference type="ChEBI" id="CHEBI:62890"/>
        <dbReference type="EC" id="2.5.1.3"/>
    </reaction>
</comment>
<gene>
    <name evidence="13" type="ORF">GIW81_07615</name>
</gene>
<dbReference type="InterPro" id="IPR022998">
    <property type="entry name" value="ThiamineP_synth_TenI"/>
</dbReference>
<dbReference type="AlphaFoldDB" id="A0A6I3KIN2"/>
<evidence type="ECO:0000256" key="10">
    <source>
        <dbReference type="RuleBase" id="RU003826"/>
    </source>
</evidence>
<dbReference type="Gene3D" id="3.20.20.70">
    <property type="entry name" value="Aldolase class I"/>
    <property type="match status" value="1"/>
</dbReference>
<dbReference type="InterPro" id="IPR013785">
    <property type="entry name" value="Aldolase_TIM"/>
</dbReference>
<keyword evidence="14" id="KW-1185">Reference proteome</keyword>
<dbReference type="SUPFAM" id="SSF51391">
    <property type="entry name" value="Thiamin phosphate synthase"/>
    <property type="match status" value="1"/>
</dbReference>
<evidence type="ECO:0000313" key="14">
    <source>
        <dbReference type="Proteomes" id="UP000440694"/>
    </source>
</evidence>
<organism evidence="13 14">
    <name type="scientific">Hyphomicrobium album</name>
    <dbReference type="NCBI Taxonomy" id="2665159"/>
    <lineage>
        <taxon>Bacteria</taxon>
        <taxon>Pseudomonadati</taxon>
        <taxon>Pseudomonadota</taxon>
        <taxon>Alphaproteobacteria</taxon>
        <taxon>Hyphomicrobiales</taxon>
        <taxon>Hyphomicrobiaceae</taxon>
        <taxon>Hyphomicrobium</taxon>
    </lineage>
</organism>
<evidence type="ECO:0000256" key="9">
    <source>
        <dbReference type="ARBA" id="ARBA00047883"/>
    </source>
</evidence>
<dbReference type="GO" id="GO:0009228">
    <property type="term" value="P:thiamine biosynthetic process"/>
    <property type="evidence" value="ECO:0007669"/>
    <property type="project" value="UniProtKB-KW"/>
</dbReference>
<reference evidence="13 14" key="1">
    <citation type="submission" date="2019-11" db="EMBL/GenBank/DDBJ databases">
        <title>Identification of a novel strain.</title>
        <authorList>
            <person name="Xu Q."/>
            <person name="Wang G."/>
        </authorList>
    </citation>
    <scope>NUCLEOTIDE SEQUENCE [LARGE SCALE GENOMIC DNA]</scope>
    <source>
        <strain evidence="14">xq</strain>
    </source>
</reference>
<evidence type="ECO:0000256" key="1">
    <source>
        <dbReference type="ARBA" id="ARBA00001946"/>
    </source>
</evidence>
<evidence type="ECO:0000256" key="5">
    <source>
        <dbReference type="ARBA" id="ARBA00022842"/>
    </source>
</evidence>
<keyword evidence="6 10" id="KW-0784">Thiamine biosynthesis</keyword>
<sequence>MTAAGGLDVFYPIVPDAGWAALLVPLGVRTLQLRLKDASPADVRRQIGECLELTRRHGCQLIVNDYWREAIGAGADYVHLGQEDLAAADVAAIKAAGLRLGISTHSEEELEIALAAEADYVALGPVYETKLKVMKWAPQGLARVSQWKARIGALPLVAIGGITPERADGAISAGADSVAVITDFVTAQHPVQRVQSWLAWAAERRAHGPS</sequence>
<feature type="domain" description="Thiamine phosphate synthase/TenI" evidence="12">
    <location>
        <begin position="23"/>
        <end position="182"/>
    </location>
</feature>
<dbReference type="InterPro" id="IPR034291">
    <property type="entry name" value="TMP_synthase"/>
</dbReference>
<dbReference type="GO" id="GO:0005737">
    <property type="term" value="C:cytoplasm"/>
    <property type="evidence" value="ECO:0007669"/>
    <property type="project" value="TreeGrafter"/>
</dbReference>
<dbReference type="UniPathway" id="UPA00060">
    <property type="reaction ID" value="UER00141"/>
</dbReference>
<evidence type="ECO:0000256" key="7">
    <source>
        <dbReference type="ARBA" id="ARBA00047334"/>
    </source>
</evidence>
<dbReference type="NCBIfam" id="TIGR00693">
    <property type="entry name" value="thiE"/>
    <property type="match status" value="1"/>
</dbReference>
<dbReference type="PANTHER" id="PTHR20857">
    <property type="entry name" value="THIAMINE-PHOSPHATE PYROPHOSPHORYLASE"/>
    <property type="match status" value="1"/>
</dbReference>
<dbReference type="PANTHER" id="PTHR20857:SF15">
    <property type="entry name" value="THIAMINE-PHOSPHATE SYNTHASE"/>
    <property type="match status" value="1"/>
</dbReference>
<dbReference type="RefSeq" id="WP_154738659.1">
    <property type="nucleotide sequence ID" value="NZ_WMBQ01000001.1"/>
</dbReference>
<comment type="pathway">
    <text evidence="2 11">Cofactor biosynthesis; thiamine diphosphate biosynthesis; thiamine phosphate from 4-amino-2-methyl-5-diphosphomethylpyrimidine and 4-methyl-5-(2-phosphoethyl)-thiazole: step 1/1.</text>
</comment>
<proteinExistence type="inferred from homology"/>
<comment type="catalytic activity">
    <reaction evidence="7 10">
        <text>4-methyl-5-(2-phosphooxyethyl)-thiazole + 4-amino-2-methyl-5-(diphosphooxymethyl)pyrimidine + H(+) = thiamine phosphate + diphosphate</text>
        <dbReference type="Rhea" id="RHEA:22328"/>
        <dbReference type="ChEBI" id="CHEBI:15378"/>
        <dbReference type="ChEBI" id="CHEBI:33019"/>
        <dbReference type="ChEBI" id="CHEBI:37575"/>
        <dbReference type="ChEBI" id="CHEBI:57841"/>
        <dbReference type="ChEBI" id="CHEBI:58296"/>
        <dbReference type="EC" id="2.5.1.3"/>
    </reaction>
</comment>